<keyword evidence="5" id="KW-0678">Repressor</keyword>
<evidence type="ECO:0000256" key="4">
    <source>
        <dbReference type="ARBA" id="ARBA00022490"/>
    </source>
</evidence>
<keyword evidence="6" id="KW-0479">Metal-binding</keyword>
<evidence type="ECO:0000256" key="1">
    <source>
        <dbReference type="ARBA" id="ARBA00004496"/>
    </source>
</evidence>
<dbReference type="EMBL" id="BMJI01000010">
    <property type="protein sequence ID" value="GGC92296.1"/>
    <property type="molecule type" value="Genomic_DNA"/>
</dbReference>
<dbReference type="RefSeq" id="WP_188668124.1">
    <property type="nucleotide sequence ID" value="NZ_BMJI01000010.1"/>
</dbReference>
<keyword evidence="9" id="KW-0238">DNA-binding</keyword>
<feature type="compositionally biased region" description="Low complexity" evidence="11">
    <location>
        <begin position="1"/>
        <end position="12"/>
    </location>
</feature>
<evidence type="ECO:0000256" key="8">
    <source>
        <dbReference type="ARBA" id="ARBA00023015"/>
    </source>
</evidence>
<organism evidence="12 13">
    <name type="scientific">Tersicoccus solisilvae</name>
    <dbReference type="NCBI Taxonomy" id="1882339"/>
    <lineage>
        <taxon>Bacteria</taxon>
        <taxon>Bacillati</taxon>
        <taxon>Actinomycetota</taxon>
        <taxon>Actinomycetes</taxon>
        <taxon>Micrococcales</taxon>
        <taxon>Micrococcaceae</taxon>
        <taxon>Tersicoccus</taxon>
    </lineage>
</organism>
<dbReference type="PANTHER" id="PTHR33202:SF2">
    <property type="entry name" value="FERRIC UPTAKE REGULATION PROTEIN"/>
    <property type="match status" value="1"/>
</dbReference>
<dbReference type="PANTHER" id="PTHR33202">
    <property type="entry name" value="ZINC UPTAKE REGULATION PROTEIN"/>
    <property type="match status" value="1"/>
</dbReference>
<evidence type="ECO:0000256" key="6">
    <source>
        <dbReference type="ARBA" id="ARBA00022723"/>
    </source>
</evidence>
<gene>
    <name evidence="12" type="ORF">GCM10011512_19220</name>
</gene>
<comment type="similarity">
    <text evidence="2">Belongs to the Fur family.</text>
</comment>
<keyword evidence="8" id="KW-0805">Transcription regulation</keyword>
<comment type="caution">
    <text evidence="12">The sequence shown here is derived from an EMBL/GenBank/DDBJ whole genome shotgun (WGS) entry which is preliminary data.</text>
</comment>
<evidence type="ECO:0000256" key="5">
    <source>
        <dbReference type="ARBA" id="ARBA00022491"/>
    </source>
</evidence>
<dbReference type="SUPFAM" id="SSF46785">
    <property type="entry name" value="Winged helix' DNA-binding domain"/>
    <property type="match status" value="1"/>
</dbReference>
<dbReference type="Gene3D" id="3.30.1490.190">
    <property type="match status" value="1"/>
</dbReference>
<keyword evidence="7" id="KW-0862">Zinc</keyword>
<dbReference type="Pfam" id="PF01475">
    <property type="entry name" value="FUR"/>
    <property type="match status" value="1"/>
</dbReference>
<sequence>MSSRSSSAAADAPTGARPPERNTRQRTAVSRALDELDDFVSTQELHRILTERGERVSLATAYRVLQSMADDGRVDVLRAADGEAVYRRCEVSAHHHHLVCRSCGKAVEVQAPAIESWAERVAAEHGFTAVEHTVEVFGLCPRCSAERR</sequence>
<keyword evidence="10" id="KW-0804">Transcription</keyword>
<dbReference type="InterPro" id="IPR002481">
    <property type="entry name" value="FUR"/>
</dbReference>
<evidence type="ECO:0000313" key="13">
    <source>
        <dbReference type="Proteomes" id="UP000597761"/>
    </source>
</evidence>
<dbReference type="InterPro" id="IPR036388">
    <property type="entry name" value="WH-like_DNA-bd_sf"/>
</dbReference>
<proteinExistence type="inferred from homology"/>
<evidence type="ECO:0000256" key="2">
    <source>
        <dbReference type="ARBA" id="ARBA00007957"/>
    </source>
</evidence>
<protein>
    <submittedName>
        <fullName evidence="12">Transcriptional repressor</fullName>
    </submittedName>
</protein>
<name>A0ABQ1P728_9MICC</name>
<evidence type="ECO:0000256" key="3">
    <source>
        <dbReference type="ARBA" id="ARBA00011738"/>
    </source>
</evidence>
<dbReference type="Gene3D" id="1.10.10.10">
    <property type="entry name" value="Winged helix-like DNA-binding domain superfamily/Winged helix DNA-binding domain"/>
    <property type="match status" value="1"/>
</dbReference>
<keyword evidence="13" id="KW-1185">Reference proteome</keyword>
<comment type="subunit">
    <text evidence="3">Homodimer.</text>
</comment>
<dbReference type="CDD" id="cd07153">
    <property type="entry name" value="Fur_like"/>
    <property type="match status" value="1"/>
</dbReference>
<evidence type="ECO:0000256" key="10">
    <source>
        <dbReference type="ARBA" id="ARBA00023163"/>
    </source>
</evidence>
<evidence type="ECO:0000256" key="9">
    <source>
        <dbReference type="ARBA" id="ARBA00023125"/>
    </source>
</evidence>
<evidence type="ECO:0000256" key="11">
    <source>
        <dbReference type="SAM" id="MobiDB-lite"/>
    </source>
</evidence>
<keyword evidence="4" id="KW-0963">Cytoplasm</keyword>
<dbReference type="Proteomes" id="UP000597761">
    <property type="component" value="Unassembled WGS sequence"/>
</dbReference>
<dbReference type="InterPro" id="IPR036390">
    <property type="entry name" value="WH_DNA-bd_sf"/>
</dbReference>
<accession>A0ABQ1P728</accession>
<evidence type="ECO:0000256" key="7">
    <source>
        <dbReference type="ARBA" id="ARBA00022833"/>
    </source>
</evidence>
<dbReference type="InterPro" id="IPR043135">
    <property type="entry name" value="Fur_C"/>
</dbReference>
<reference evidence="13" key="1">
    <citation type="journal article" date="2019" name="Int. J. Syst. Evol. Microbiol.">
        <title>The Global Catalogue of Microorganisms (GCM) 10K type strain sequencing project: providing services to taxonomists for standard genome sequencing and annotation.</title>
        <authorList>
            <consortium name="The Broad Institute Genomics Platform"/>
            <consortium name="The Broad Institute Genome Sequencing Center for Infectious Disease"/>
            <person name="Wu L."/>
            <person name="Ma J."/>
        </authorList>
    </citation>
    <scope>NUCLEOTIDE SEQUENCE [LARGE SCALE GENOMIC DNA]</scope>
    <source>
        <strain evidence="13">CGMCC 1.15480</strain>
    </source>
</reference>
<comment type="subcellular location">
    <subcellularLocation>
        <location evidence="1">Cytoplasm</location>
    </subcellularLocation>
</comment>
<evidence type="ECO:0000313" key="12">
    <source>
        <dbReference type="EMBL" id="GGC92296.1"/>
    </source>
</evidence>
<feature type="region of interest" description="Disordered" evidence="11">
    <location>
        <begin position="1"/>
        <end position="27"/>
    </location>
</feature>